<sequence length="394" mass="42911">MSAVVDGVDLDRGCDVSAWFEFDLHPLIMRAIQDCGFTTPTPIQRECLLPATKGRCDIIGAAQTGSGKTLAFALPILQRLLSQGIDVLRALIVAPTRELALQVCAMMRAVAVYTKIDVCPVVGGMSKEKQERLLNRKPAVIVATPGRMWDTMQSGHEHLTELSALSFFVLDEADRMVERGHFSELTSIIQNIPQPPRIKRPGGAAKLTSAVPFYGRVKMVDLTTKERKGGAVAKSIAESALECTEDDRDSLLYYLLSAHPGMTIVFVNAISCLRRVVALLKILRVPVEGLHAGMQQRARLKALDRFKAAAAAADKGDRHAHSVLVATDVAARGLDVKGVELVIHYQIPLSADTYIHRSGRTGRADKLGAAVSLVTPKDRARYYSLLKSLNRDGP</sequence>
<dbReference type="CDD" id="cd18787">
    <property type="entry name" value="SF2_C_DEAD"/>
    <property type="match status" value="1"/>
</dbReference>
<protein>
    <recommendedName>
        <fullName evidence="8">ATP-dependent RNA helicase</fullName>
        <ecNumber evidence="8">3.6.4.13</ecNumber>
    </recommendedName>
</protein>
<dbReference type="PROSITE" id="PS00039">
    <property type="entry name" value="DEAD_ATP_HELICASE"/>
    <property type="match status" value="1"/>
</dbReference>
<evidence type="ECO:0000256" key="2">
    <source>
        <dbReference type="ARBA" id="ARBA00022801"/>
    </source>
</evidence>
<dbReference type="Gene3D" id="3.40.50.300">
    <property type="entry name" value="P-loop containing nucleotide triphosphate hydrolases"/>
    <property type="match status" value="2"/>
</dbReference>
<dbReference type="GO" id="GO:0016787">
    <property type="term" value="F:hydrolase activity"/>
    <property type="evidence" value="ECO:0007669"/>
    <property type="project" value="UniProtKB-KW"/>
</dbReference>
<reference evidence="12 13" key="1">
    <citation type="journal article" date="2007" name="Proc. Natl. Acad. Sci. U.S.A.">
        <title>The tiny eukaryote Ostreococcus provides genomic insights into the paradox of plankton speciation.</title>
        <authorList>
            <person name="Palenik B."/>
            <person name="Grimwood J."/>
            <person name="Aerts A."/>
            <person name="Rouze P."/>
            <person name="Salamov A."/>
            <person name="Putnam N."/>
            <person name="Dupont C."/>
            <person name="Jorgensen R."/>
            <person name="Derelle E."/>
            <person name="Rombauts S."/>
            <person name="Zhou K."/>
            <person name="Otillar R."/>
            <person name="Merchant S.S."/>
            <person name="Podell S."/>
            <person name="Gaasterland T."/>
            <person name="Napoli C."/>
            <person name="Gendler K."/>
            <person name="Manuell A."/>
            <person name="Tai V."/>
            <person name="Vallon O."/>
            <person name="Piganeau G."/>
            <person name="Jancek S."/>
            <person name="Heijde M."/>
            <person name="Jabbari K."/>
            <person name="Bowler C."/>
            <person name="Lohr M."/>
            <person name="Robbens S."/>
            <person name="Werner G."/>
            <person name="Dubchak I."/>
            <person name="Pazour G.J."/>
            <person name="Ren Q."/>
            <person name="Paulsen I."/>
            <person name="Delwiche C."/>
            <person name="Schmutz J."/>
            <person name="Rokhsar D."/>
            <person name="Van de Peer Y."/>
            <person name="Moreau H."/>
            <person name="Grigoriev I.V."/>
        </authorList>
    </citation>
    <scope>NUCLEOTIDE SEQUENCE [LARGE SCALE GENOMIC DNA]</scope>
    <source>
        <strain evidence="12 13">CCE9901</strain>
    </source>
</reference>
<dbReference type="EC" id="3.6.4.13" evidence="8"/>
<evidence type="ECO:0000256" key="6">
    <source>
        <dbReference type="PROSITE-ProRule" id="PRU00552"/>
    </source>
</evidence>
<evidence type="ECO:0000313" key="12">
    <source>
        <dbReference type="EMBL" id="ABO99227.1"/>
    </source>
</evidence>
<dbReference type="Proteomes" id="UP000001568">
    <property type="component" value="Chromosome 13"/>
</dbReference>
<dbReference type="AlphaFoldDB" id="A4S6F2"/>
<dbReference type="RefSeq" id="XP_001420934.1">
    <property type="nucleotide sequence ID" value="XM_001420897.1"/>
</dbReference>
<dbReference type="SMART" id="SM00487">
    <property type="entry name" value="DEXDc"/>
    <property type="match status" value="1"/>
</dbReference>
<feature type="short sequence motif" description="Q motif" evidence="6">
    <location>
        <begin position="17"/>
        <end position="45"/>
    </location>
</feature>
<dbReference type="OMA" id="RTANCID"/>
<comment type="catalytic activity">
    <reaction evidence="8">
        <text>ATP + H2O = ADP + phosphate + H(+)</text>
        <dbReference type="Rhea" id="RHEA:13065"/>
        <dbReference type="ChEBI" id="CHEBI:15377"/>
        <dbReference type="ChEBI" id="CHEBI:15378"/>
        <dbReference type="ChEBI" id="CHEBI:30616"/>
        <dbReference type="ChEBI" id="CHEBI:43474"/>
        <dbReference type="ChEBI" id="CHEBI:456216"/>
        <dbReference type="EC" id="3.6.4.13"/>
    </reaction>
</comment>
<proteinExistence type="inferred from homology"/>
<dbReference type="GO" id="GO:0005524">
    <property type="term" value="F:ATP binding"/>
    <property type="evidence" value="ECO:0007669"/>
    <property type="project" value="UniProtKB-UniRule"/>
</dbReference>
<evidence type="ECO:0000259" key="11">
    <source>
        <dbReference type="PROSITE" id="PS51195"/>
    </source>
</evidence>
<dbReference type="GeneID" id="5005140"/>
<feature type="domain" description="Helicase ATP-binding" evidence="9">
    <location>
        <begin position="49"/>
        <end position="225"/>
    </location>
</feature>
<feature type="domain" description="Helicase C-terminal" evidence="10">
    <location>
        <begin position="247"/>
        <end position="394"/>
    </location>
</feature>
<feature type="domain" description="DEAD-box RNA helicase Q" evidence="11">
    <location>
        <begin position="17"/>
        <end position="45"/>
    </location>
</feature>
<keyword evidence="4 7" id="KW-0067">ATP-binding</keyword>
<evidence type="ECO:0000259" key="9">
    <source>
        <dbReference type="PROSITE" id="PS51192"/>
    </source>
</evidence>
<dbReference type="EMBL" id="CP000593">
    <property type="protein sequence ID" value="ABO99227.1"/>
    <property type="molecule type" value="Genomic_DNA"/>
</dbReference>
<accession>A4S6F2</accession>
<dbReference type="PROSITE" id="PS51195">
    <property type="entry name" value="Q_MOTIF"/>
    <property type="match status" value="1"/>
</dbReference>
<evidence type="ECO:0000256" key="8">
    <source>
        <dbReference type="RuleBase" id="RU365068"/>
    </source>
</evidence>
<keyword evidence="1 7" id="KW-0547">Nucleotide-binding</keyword>
<comment type="domain">
    <text evidence="8">The Q motif is unique to and characteristic of the DEAD box family of RNA helicases and controls ATP binding and hydrolysis.</text>
</comment>
<keyword evidence="13" id="KW-1185">Reference proteome</keyword>
<evidence type="ECO:0000256" key="3">
    <source>
        <dbReference type="ARBA" id="ARBA00022806"/>
    </source>
</evidence>
<evidence type="ECO:0000259" key="10">
    <source>
        <dbReference type="PROSITE" id="PS51194"/>
    </source>
</evidence>
<dbReference type="OrthoDB" id="4310724at2759"/>
<evidence type="ECO:0000256" key="5">
    <source>
        <dbReference type="ARBA" id="ARBA00022884"/>
    </source>
</evidence>
<dbReference type="eggNOG" id="KOG0347">
    <property type="taxonomic scope" value="Eukaryota"/>
</dbReference>
<keyword evidence="5 8" id="KW-0694">RNA-binding</keyword>
<dbReference type="Gramene" id="ABO99227">
    <property type="protein sequence ID" value="ABO99227"/>
    <property type="gene ID" value="OSTLU_41563"/>
</dbReference>
<dbReference type="HOGENOM" id="CLU_003041_1_1_1"/>
<dbReference type="PANTHER" id="PTHR24031">
    <property type="entry name" value="RNA HELICASE"/>
    <property type="match status" value="1"/>
</dbReference>
<keyword evidence="3 7" id="KW-0347">Helicase</keyword>
<dbReference type="KEGG" id="olu:OSTLU_41563"/>
<evidence type="ECO:0000256" key="1">
    <source>
        <dbReference type="ARBA" id="ARBA00022741"/>
    </source>
</evidence>
<dbReference type="GO" id="GO:0003724">
    <property type="term" value="F:RNA helicase activity"/>
    <property type="evidence" value="ECO:0007669"/>
    <property type="project" value="UniProtKB-EC"/>
</dbReference>
<dbReference type="STRING" id="436017.A4S6F2"/>
<dbReference type="GO" id="GO:0003723">
    <property type="term" value="F:RNA binding"/>
    <property type="evidence" value="ECO:0007669"/>
    <property type="project" value="UniProtKB-UniRule"/>
</dbReference>
<name>A4S6F2_OSTLU</name>
<gene>
    <name evidence="12" type="ORF">OSTLU_41563</name>
</gene>
<dbReference type="InterPro" id="IPR011545">
    <property type="entry name" value="DEAD/DEAH_box_helicase_dom"/>
</dbReference>
<dbReference type="InterPro" id="IPR001650">
    <property type="entry name" value="Helicase_C-like"/>
</dbReference>
<dbReference type="InterPro" id="IPR027417">
    <property type="entry name" value="P-loop_NTPase"/>
</dbReference>
<dbReference type="Pfam" id="PF00271">
    <property type="entry name" value="Helicase_C"/>
    <property type="match status" value="1"/>
</dbReference>
<dbReference type="SMART" id="SM00490">
    <property type="entry name" value="HELICc"/>
    <property type="match status" value="1"/>
</dbReference>
<dbReference type="InterPro" id="IPR014001">
    <property type="entry name" value="Helicase_ATP-bd"/>
</dbReference>
<feature type="non-terminal residue" evidence="12">
    <location>
        <position position="394"/>
    </location>
</feature>
<comment type="function">
    <text evidence="8">RNA helicase.</text>
</comment>
<dbReference type="InterPro" id="IPR000629">
    <property type="entry name" value="RNA-helicase_DEAD-box_CS"/>
</dbReference>
<evidence type="ECO:0000313" key="13">
    <source>
        <dbReference type="Proteomes" id="UP000001568"/>
    </source>
</evidence>
<comment type="similarity">
    <text evidence="7">Belongs to the DEAD box helicase family.</text>
</comment>
<evidence type="ECO:0000256" key="7">
    <source>
        <dbReference type="RuleBase" id="RU000492"/>
    </source>
</evidence>
<dbReference type="PROSITE" id="PS51192">
    <property type="entry name" value="HELICASE_ATP_BIND_1"/>
    <property type="match status" value="1"/>
</dbReference>
<dbReference type="SUPFAM" id="SSF52540">
    <property type="entry name" value="P-loop containing nucleoside triphosphate hydrolases"/>
    <property type="match status" value="2"/>
</dbReference>
<organism evidence="12 13">
    <name type="scientific">Ostreococcus lucimarinus (strain CCE9901)</name>
    <dbReference type="NCBI Taxonomy" id="436017"/>
    <lineage>
        <taxon>Eukaryota</taxon>
        <taxon>Viridiplantae</taxon>
        <taxon>Chlorophyta</taxon>
        <taxon>Mamiellophyceae</taxon>
        <taxon>Mamiellales</taxon>
        <taxon>Bathycoccaceae</taxon>
        <taxon>Ostreococcus</taxon>
    </lineage>
</organism>
<keyword evidence="2 7" id="KW-0378">Hydrolase</keyword>
<dbReference type="InterPro" id="IPR014014">
    <property type="entry name" value="RNA_helicase_DEAD_Q_motif"/>
</dbReference>
<evidence type="ECO:0000256" key="4">
    <source>
        <dbReference type="ARBA" id="ARBA00022840"/>
    </source>
</evidence>
<dbReference type="PROSITE" id="PS51194">
    <property type="entry name" value="HELICASE_CTER"/>
    <property type="match status" value="1"/>
</dbReference>
<dbReference type="Pfam" id="PF00270">
    <property type="entry name" value="DEAD"/>
    <property type="match status" value="1"/>
</dbReference>